<feature type="signal peptide" evidence="1">
    <location>
        <begin position="1"/>
        <end position="16"/>
    </location>
</feature>
<sequence length="94" mass="10273">MLRVVLVASLPPLGNGLSVKDDDVEKRVHEENAIRLDAAGVQQDGLRRTAEGVGVQDGLDHDQRLRQVLPVQHVPVIRCFVGTVVEHLEKLGPP</sequence>
<proteinExistence type="predicted"/>
<evidence type="ECO:0000313" key="2">
    <source>
        <dbReference type="EMBL" id="MXU86994.1"/>
    </source>
</evidence>
<dbReference type="AlphaFoldDB" id="A0A6B0UCQ8"/>
<feature type="chain" id="PRO_5025362650" evidence="1">
    <location>
        <begin position="17"/>
        <end position="94"/>
    </location>
</feature>
<name>A0A6B0UCQ8_IXORI</name>
<evidence type="ECO:0000256" key="1">
    <source>
        <dbReference type="SAM" id="SignalP"/>
    </source>
</evidence>
<accession>A0A6B0UCQ8</accession>
<keyword evidence="1" id="KW-0732">Signal</keyword>
<reference evidence="2" key="1">
    <citation type="submission" date="2019-12" db="EMBL/GenBank/DDBJ databases">
        <title>An insight into the sialome of adult female Ixodes ricinus ticks feeding for 6 days.</title>
        <authorList>
            <person name="Perner J."/>
            <person name="Ribeiro J.M.C."/>
        </authorList>
    </citation>
    <scope>NUCLEOTIDE SEQUENCE</scope>
    <source>
        <strain evidence="2">Semi-engorged</strain>
        <tissue evidence="2">Salivary glands</tissue>
    </source>
</reference>
<organism evidence="2">
    <name type="scientific">Ixodes ricinus</name>
    <name type="common">Common tick</name>
    <name type="synonym">Acarus ricinus</name>
    <dbReference type="NCBI Taxonomy" id="34613"/>
    <lineage>
        <taxon>Eukaryota</taxon>
        <taxon>Metazoa</taxon>
        <taxon>Ecdysozoa</taxon>
        <taxon>Arthropoda</taxon>
        <taxon>Chelicerata</taxon>
        <taxon>Arachnida</taxon>
        <taxon>Acari</taxon>
        <taxon>Parasitiformes</taxon>
        <taxon>Ixodida</taxon>
        <taxon>Ixodoidea</taxon>
        <taxon>Ixodidae</taxon>
        <taxon>Ixodinae</taxon>
        <taxon>Ixodes</taxon>
    </lineage>
</organism>
<protein>
    <submittedName>
        <fullName evidence="2">Putative secreted protein</fullName>
    </submittedName>
</protein>
<dbReference type="EMBL" id="GIFC01004911">
    <property type="protein sequence ID" value="MXU86994.1"/>
    <property type="molecule type" value="Transcribed_RNA"/>
</dbReference>